<dbReference type="GO" id="GO:0030497">
    <property type="term" value="P:fatty acid elongation"/>
    <property type="evidence" value="ECO:0007669"/>
    <property type="project" value="UniProtKB-UniRule"/>
</dbReference>
<dbReference type="GO" id="GO:0141040">
    <property type="term" value="F:very-long-chain 3-oxoacyl-CoA reductase activity"/>
    <property type="evidence" value="ECO:0007669"/>
    <property type="project" value="UniProtKB-EC"/>
</dbReference>
<dbReference type="Gene3D" id="3.40.50.720">
    <property type="entry name" value="NAD(P)-binding Rossmann-like Domain"/>
    <property type="match status" value="1"/>
</dbReference>
<keyword evidence="3" id="KW-1133">Transmembrane helix</keyword>
<evidence type="ECO:0000256" key="1">
    <source>
        <dbReference type="ARBA" id="ARBA00022857"/>
    </source>
</evidence>
<dbReference type="PRINTS" id="PR00080">
    <property type="entry name" value="SDRFAMILY"/>
</dbReference>
<keyword evidence="3" id="KW-0443">Lipid metabolism</keyword>
<accession>A0A401GH67</accession>
<dbReference type="Pfam" id="PF00106">
    <property type="entry name" value="adh_short"/>
    <property type="match status" value="1"/>
</dbReference>
<reference evidence="5 6" key="1">
    <citation type="journal article" date="2018" name="Sci. Rep.">
        <title>Genome sequence of the cauliflower mushroom Sparassis crispa (Hanabiratake) and its association with beneficial usage.</title>
        <authorList>
            <person name="Kiyama R."/>
            <person name="Furutani Y."/>
            <person name="Kawaguchi K."/>
            <person name="Nakanishi T."/>
        </authorList>
    </citation>
    <scope>NUCLEOTIDE SEQUENCE [LARGE SCALE GENOMIC DNA]</scope>
</reference>
<dbReference type="Proteomes" id="UP000287166">
    <property type="component" value="Unassembled WGS sequence"/>
</dbReference>
<dbReference type="GO" id="GO:0005789">
    <property type="term" value="C:endoplasmic reticulum membrane"/>
    <property type="evidence" value="ECO:0007669"/>
    <property type="project" value="UniProtKB-SubCell"/>
</dbReference>
<comment type="similarity">
    <text evidence="3 4">Belongs to the short-chain dehydrogenases/reductases (SDR) family.</text>
</comment>
<evidence type="ECO:0000256" key="2">
    <source>
        <dbReference type="ARBA" id="ARBA00023002"/>
    </source>
</evidence>
<dbReference type="GeneID" id="38778425"/>
<keyword evidence="1 3" id="KW-0521">NADP</keyword>
<comment type="caution">
    <text evidence="5">The sequence shown here is derived from an EMBL/GenBank/DDBJ whole genome shotgun (WGS) entry which is preliminary data.</text>
</comment>
<organism evidence="5 6">
    <name type="scientific">Sparassis crispa</name>
    <dbReference type="NCBI Taxonomy" id="139825"/>
    <lineage>
        <taxon>Eukaryota</taxon>
        <taxon>Fungi</taxon>
        <taxon>Dikarya</taxon>
        <taxon>Basidiomycota</taxon>
        <taxon>Agaricomycotina</taxon>
        <taxon>Agaricomycetes</taxon>
        <taxon>Polyporales</taxon>
        <taxon>Sparassidaceae</taxon>
        <taxon>Sparassis</taxon>
    </lineage>
</organism>
<dbReference type="FunCoup" id="A0A401GH67">
    <property type="interactions" value="453"/>
</dbReference>
<dbReference type="PIRSF" id="PIRSF000126">
    <property type="entry name" value="11-beta-HSD1"/>
    <property type="match status" value="1"/>
</dbReference>
<protein>
    <recommendedName>
        <fullName evidence="3">Very-long-chain 3-oxoacyl-CoA reductase</fullName>
        <ecNumber evidence="3">1.1.1.330</ecNumber>
    </recommendedName>
    <alternativeName>
        <fullName evidence="3">3-ketoacyl-CoA reductase</fullName>
        <shortName evidence="3">3-ketoreductase</shortName>
        <shortName evidence="3">KAR</shortName>
    </alternativeName>
    <alternativeName>
        <fullName evidence="3">Microsomal beta-keto-reductase</fullName>
    </alternativeName>
</protein>
<dbReference type="InterPro" id="IPR036291">
    <property type="entry name" value="NAD(P)-bd_dom_sf"/>
</dbReference>
<keyword evidence="2 3" id="KW-0560">Oxidoreductase</keyword>
<dbReference type="InParanoid" id="A0A401GH67"/>
<evidence type="ECO:0000313" key="5">
    <source>
        <dbReference type="EMBL" id="GBE81508.1"/>
    </source>
</evidence>
<dbReference type="STRING" id="139825.A0A401GH67"/>
<dbReference type="PRINTS" id="PR00081">
    <property type="entry name" value="GDHRDH"/>
</dbReference>
<dbReference type="OrthoDB" id="5545019at2759"/>
<keyword evidence="6" id="KW-1185">Reference proteome</keyword>
<dbReference type="EMBL" id="BFAD01000003">
    <property type="protein sequence ID" value="GBE81508.1"/>
    <property type="molecule type" value="Genomic_DNA"/>
</dbReference>
<dbReference type="HAMAP" id="MF_03107">
    <property type="entry name" value="3_ketoreductase"/>
    <property type="match status" value="1"/>
</dbReference>
<comment type="function">
    <text evidence="3">Component of the microsomal membrane bound fatty acid elongation system, which produces the 26-carbon very long-chain fatty acids (VLCFA) from palmitate. Catalyzes the reduction of the 3-ketoacyl-CoA intermediate that is formed in each cycle of fatty acid elongation. VLCFAs serve as precursors for ceramide and sphingolipids.</text>
</comment>
<keyword evidence="3" id="KW-0472">Membrane</keyword>
<evidence type="ECO:0000256" key="3">
    <source>
        <dbReference type="HAMAP-Rule" id="MF_03107"/>
    </source>
</evidence>
<dbReference type="CDD" id="cd05356">
    <property type="entry name" value="17beta-HSD1_like_SDR_c"/>
    <property type="match status" value="1"/>
</dbReference>
<keyword evidence="3" id="KW-0276">Fatty acid metabolism</keyword>
<keyword evidence="3" id="KW-0444">Lipid biosynthesis</keyword>
<dbReference type="AlphaFoldDB" id="A0A401GH67"/>
<feature type="binding site" evidence="3">
    <location>
        <position position="213"/>
    </location>
    <ligand>
        <name>substrate</name>
    </ligand>
</feature>
<dbReference type="InterPro" id="IPR027533">
    <property type="entry name" value="3_ketoreductase_fungal"/>
</dbReference>
<comment type="catalytic activity">
    <reaction evidence="3">
        <text>a very-long-chain (3R)-3-hydroxyacyl-CoA + NADP(+) = a very-long-chain 3-oxoacyl-CoA + NADPH + H(+)</text>
        <dbReference type="Rhea" id="RHEA:48680"/>
        <dbReference type="ChEBI" id="CHEBI:15378"/>
        <dbReference type="ChEBI" id="CHEBI:57783"/>
        <dbReference type="ChEBI" id="CHEBI:58349"/>
        <dbReference type="ChEBI" id="CHEBI:85440"/>
        <dbReference type="ChEBI" id="CHEBI:90725"/>
        <dbReference type="EC" id="1.1.1.330"/>
    </reaction>
</comment>
<comment type="subcellular location">
    <subcellularLocation>
        <location evidence="3">Endoplasmic reticulum membrane</location>
        <topology evidence="3">Single-pass membrane protein</topology>
    </subcellularLocation>
</comment>
<keyword evidence="3" id="KW-0812">Transmembrane</keyword>
<keyword evidence="3" id="KW-0275">Fatty acid biosynthesis</keyword>
<dbReference type="SUPFAM" id="SSF51735">
    <property type="entry name" value="NAD(P)-binding Rossmann-fold domains"/>
    <property type="match status" value="1"/>
</dbReference>
<evidence type="ECO:0000313" key="6">
    <source>
        <dbReference type="Proteomes" id="UP000287166"/>
    </source>
</evidence>
<evidence type="ECO:0000256" key="4">
    <source>
        <dbReference type="RuleBase" id="RU000363"/>
    </source>
</evidence>
<dbReference type="InterPro" id="IPR002347">
    <property type="entry name" value="SDR_fam"/>
</dbReference>
<gene>
    <name evidence="5" type="ORF">SCP_0312370</name>
</gene>
<sequence>MSTSWLSPLGITFFPTLKTLITDCPYVSLFLLALGSISFAKFAIKTVGFLLQTFVLPGTNLKKYGAGKGAWAVVTGASEGIGREFALQFARKGFNVVVSARNASTLATLIAEIESSTPPGEKVQAKAITMDFSRLHDEGSWKHFEAELQGLDIGVLVNNVGKSHHYVVDFVDAPKQEVEDIIAINVGATVRVTKMVLPGMIKRKRGLIMNMGSFSGVSVASPMLATYAGTKSFIASFSASLAQEVKAKGIDVECLNTYFVVSNMAKIRRATMMVPMPKAYVRAALAKVNLPCGALWTGRPFVVTPYWSHSVLDYLMNLIGWKMFFVRYTHDLHRGIHKRVMRKLEREGKKQ</sequence>
<dbReference type="RefSeq" id="XP_027612421.1">
    <property type="nucleotide sequence ID" value="XM_027756620.1"/>
</dbReference>
<feature type="active site" description="Proton acceptor" evidence="3">
    <location>
        <position position="227"/>
    </location>
</feature>
<dbReference type="GO" id="GO:0045703">
    <property type="term" value="F:ketoreductase activity"/>
    <property type="evidence" value="ECO:0007669"/>
    <property type="project" value="UniProtKB-UniRule"/>
</dbReference>
<dbReference type="PANTHER" id="PTHR43086">
    <property type="entry name" value="VERY-LONG-CHAIN 3-OXOOACYL-COA REDUCTASE"/>
    <property type="match status" value="1"/>
</dbReference>
<dbReference type="EC" id="1.1.1.330" evidence="3"/>
<proteinExistence type="inferred from homology"/>
<dbReference type="PANTHER" id="PTHR43086:SF2">
    <property type="entry name" value="HYDROXYSTEROID DEHYDROGENASE-LIKE PROTEIN 1"/>
    <property type="match status" value="1"/>
</dbReference>
<keyword evidence="3" id="KW-0256">Endoplasmic reticulum</keyword>
<name>A0A401GH67_9APHY</name>